<keyword evidence="3" id="KW-0809">Transit peptide</keyword>
<reference evidence="6 7" key="1">
    <citation type="journal article" date="2009" name="Nature">
        <title>The Sorghum bicolor genome and the diversification of grasses.</title>
        <authorList>
            <person name="Paterson A.H."/>
            <person name="Bowers J.E."/>
            <person name="Bruggmann R."/>
            <person name="Dubchak I."/>
            <person name="Grimwood J."/>
            <person name="Gundlach H."/>
            <person name="Haberer G."/>
            <person name="Hellsten U."/>
            <person name="Mitros T."/>
            <person name="Poliakov A."/>
            <person name="Schmutz J."/>
            <person name="Spannagl M."/>
            <person name="Tang H."/>
            <person name="Wang X."/>
            <person name="Wicker T."/>
            <person name="Bharti A.K."/>
            <person name="Chapman J."/>
            <person name="Feltus F.A."/>
            <person name="Gowik U."/>
            <person name="Grigoriev I.V."/>
            <person name="Lyons E."/>
            <person name="Maher C.A."/>
            <person name="Martis M."/>
            <person name="Narechania A."/>
            <person name="Otillar R.P."/>
            <person name="Penning B.W."/>
            <person name="Salamov A.A."/>
            <person name="Wang Y."/>
            <person name="Zhang L."/>
            <person name="Carpita N.C."/>
            <person name="Freeling M."/>
            <person name="Gingle A.R."/>
            <person name="Hash C.T."/>
            <person name="Keller B."/>
            <person name="Klein P."/>
            <person name="Kresovich S."/>
            <person name="McCann M.C."/>
            <person name="Ming R."/>
            <person name="Peterson D.G."/>
            <person name="Mehboob-ur-Rahman"/>
            <person name="Ware D."/>
            <person name="Westhoff P."/>
            <person name="Mayer K.F."/>
            <person name="Messing J."/>
            <person name="Rokhsar D.S."/>
        </authorList>
    </citation>
    <scope>NUCLEOTIDE SEQUENCE [LARGE SCALE GENOMIC DNA]</scope>
    <source>
        <strain evidence="7">cv. BTx623</strain>
    </source>
</reference>
<comment type="similarity">
    <text evidence="1">Belongs to the PPR family. P subfamily.</text>
</comment>
<organism evidence="6 7">
    <name type="scientific">Sorghum bicolor</name>
    <name type="common">Sorghum</name>
    <name type="synonym">Sorghum vulgare</name>
    <dbReference type="NCBI Taxonomy" id="4558"/>
    <lineage>
        <taxon>Eukaryota</taxon>
        <taxon>Viridiplantae</taxon>
        <taxon>Streptophyta</taxon>
        <taxon>Embryophyta</taxon>
        <taxon>Tracheophyta</taxon>
        <taxon>Spermatophyta</taxon>
        <taxon>Magnoliopsida</taxon>
        <taxon>Liliopsida</taxon>
        <taxon>Poales</taxon>
        <taxon>Poaceae</taxon>
        <taxon>PACMAD clade</taxon>
        <taxon>Panicoideae</taxon>
        <taxon>Andropogonodae</taxon>
        <taxon>Andropogoneae</taxon>
        <taxon>Sorghinae</taxon>
        <taxon>Sorghum</taxon>
    </lineage>
</organism>
<dbReference type="AlphaFoldDB" id="A0A1B6Q451"/>
<reference evidence="7" key="2">
    <citation type="journal article" date="2018" name="Plant J.">
        <title>The Sorghum bicolor reference genome: improved assembly, gene annotations, a transcriptome atlas, and signatures of genome organization.</title>
        <authorList>
            <person name="McCormick R.F."/>
            <person name="Truong S.K."/>
            <person name="Sreedasyam A."/>
            <person name="Jenkins J."/>
            <person name="Shu S."/>
            <person name="Sims D."/>
            <person name="Kennedy M."/>
            <person name="Amirebrahimi M."/>
            <person name="Weers B.D."/>
            <person name="McKinley B."/>
            <person name="Mattison A."/>
            <person name="Morishige D.T."/>
            <person name="Grimwood J."/>
            <person name="Schmutz J."/>
            <person name="Mullet J.E."/>
        </authorList>
    </citation>
    <scope>NUCLEOTIDE SEQUENCE [LARGE SCALE GENOMIC DNA]</scope>
    <source>
        <strain evidence="7">cv. BTx623</strain>
    </source>
</reference>
<dbReference type="PROSITE" id="PS51375">
    <property type="entry name" value="PPR"/>
    <property type="match status" value="1"/>
</dbReference>
<evidence type="ECO:0008006" key="8">
    <source>
        <dbReference type="Google" id="ProtNLM"/>
    </source>
</evidence>
<dbReference type="Pfam" id="PF01535">
    <property type="entry name" value="PPR"/>
    <property type="match status" value="2"/>
</dbReference>
<evidence type="ECO:0000256" key="3">
    <source>
        <dbReference type="ARBA" id="ARBA00022946"/>
    </source>
</evidence>
<dbReference type="EMBL" id="CM000762">
    <property type="protein sequence ID" value="KXG32717.1"/>
    <property type="molecule type" value="Genomic_DNA"/>
</dbReference>
<accession>A0A1B6Q451</accession>
<keyword evidence="7" id="KW-1185">Reference proteome</keyword>
<dbReference type="PANTHER" id="PTHR47447:SF17">
    <property type="entry name" value="OS12G0638900 PROTEIN"/>
    <property type="match status" value="1"/>
</dbReference>
<sequence>MSEGGVHAPPHAPAPRWPRAPPLLAQRRRTRPLPTLAGGRAQRARPLAPPPRLTPPHAPAPRWLCRRDPRLPPLPAATARARSRLLLPPNASACACSHHTRPLPALAGGRTQRTCPLRPHRRTSPLRALHALHRFHHEFDVQPQVHTCNRVLGALAAAGHVEDVLKLFDEMSEGGVQYIQVMFGIVVRALAHAGMTDRLLKMIGRMQNEVCWPDVFVYTEL</sequence>
<dbReference type="Proteomes" id="UP000000768">
    <property type="component" value="Chromosome 3"/>
</dbReference>
<evidence type="ECO:0000256" key="1">
    <source>
        <dbReference type="ARBA" id="ARBA00007626"/>
    </source>
</evidence>
<gene>
    <name evidence="6" type="ORF">SORBI_3003G187600</name>
</gene>
<evidence type="ECO:0000313" key="7">
    <source>
        <dbReference type="Proteomes" id="UP000000768"/>
    </source>
</evidence>
<feature type="compositionally biased region" description="Pro residues" evidence="5">
    <location>
        <begin position="47"/>
        <end position="59"/>
    </location>
</feature>
<feature type="compositionally biased region" description="Pro residues" evidence="5">
    <location>
        <begin position="10"/>
        <end position="21"/>
    </location>
</feature>
<feature type="repeat" description="PPR" evidence="4">
    <location>
        <begin position="144"/>
        <end position="178"/>
    </location>
</feature>
<dbReference type="InParanoid" id="A0A1B6Q451"/>
<dbReference type="InterPro" id="IPR002885">
    <property type="entry name" value="PPR_rpt"/>
</dbReference>
<feature type="region of interest" description="Disordered" evidence="5">
    <location>
        <begin position="1"/>
        <end position="66"/>
    </location>
</feature>
<name>A0A1B6Q451_SORBI</name>
<dbReference type="NCBIfam" id="TIGR00756">
    <property type="entry name" value="PPR"/>
    <property type="match status" value="1"/>
</dbReference>
<evidence type="ECO:0000313" key="6">
    <source>
        <dbReference type="EMBL" id="KXG32717.1"/>
    </source>
</evidence>
<keyword evidence="2" id="KW-0677">Repeat</keyword>
<dbReference type="Gene3D" id="1.25.40.10">
    <property type="entry name" value="Tetratricopeptide repeat domain"/>
    <property type="match status" value="1"/>
</dbReference>
<protein>
    <recommendedName>
        <fullName evidence="8">Pentacotripeptide-repeat region of PRORP domain-containing protein</fullName>
    </recommendedName>
</protein>
<feature type="compositionally biased region" description="Low complexity" evidence="5">
    <location>
        <begin position="32"/>
        <end position="46"/>
    </location>
</feature>
<proteinExistence type="inferred from homology"/>
<evidence type="ECO:0000256" key="5">
    <source>
        <dbReference type="SAM" id="MobiDB-lite"/>
    </source>
</evidence>
<evidence type="ECO:0000256" key="4">
    <source>
        <dbReference type="PROSITE-ProRule" id="PRU00708"/>
    </source>
</evidence>
<dbReference type="PANTHER" id="PTHR47447">
    <property type="entry name" value="OS03G0856100 PROTEIN"/>
    <property type="match status" value="1"/>
</dbReference>
<dbReference type="Gramene" id="KXG32717">
    <property type="protein sequence ID" value="KXG32717"/>
    <property type="gene ID" value="SORBI_3003G187600"/>
</dbReference>
<evidence type="ECO:0000256" key="2">
    <source>
        <dbReference type="ARBA" id="ARBA00022737"/>
    </source>
</evidence>
<dbReference type="InterPro" id="IPR011990">
    <property type="entry name" value="TPR-like_helical_dom_sf"/>
</dbReference>